<name>A0A9K3CWG9_9EUKA</name>
<reference evidence="1 2" key="1">
    <citation type="journal article" date="2018" name="PLoS ONE">
        <title>The draft genome of Kipferlia bialata reveals reductive genome evolution in fornicate parasites.</title>
        <authorList>
            <person name="Tanifuji G."/>
            <person name="Takabayashi S."/>
            <person name="Kume K."/>
            <person name="Takagi M."/>
            <person name="Nakayama T."/>
            <person name="Kamikawa R."/>
            <person name="Inagaki Y."/>
            <person name="Hashimoto T."/>
        </authorList>
    </citation>
    <scope>NUCLEOTIDE SEQUENCE [LARGE SCALE GENOMIC DNA]</scope>
    <source>
        <strain evidence="1">NY0173</strain>
    </source>
</reference>
<sequence>MGGDDGMGFVRMELDDGSEIPSYSRLGGVCYALDTSELVAPLSTSDTGDGLVMVSGLYEDATNSAMSLTVYSQGMEKVPVSRVNGLTREGFFVPQANDIPSLTSVSASALRSTEGGSEYDILFKGSGKWLRLTHTHSDYTISEATPPAVTSGTTYDDVTITPGGSGCGAVVGLVSGWEDSAQWYGDGTLLGTIRHATASNSFRLGSLVSGKVHYSGSTYHDMDALDSATYYTADSSVLNRVGGDMSHALMMHVTFNNSLGGTRAACGDVSLLVDDEVYAGPVTCAARINATTGADYCLCVASGFLYSGFVGVKARITRDGSDETTNEETVMIHADTYSPPEIGHDFIHSKYVASGLGMFPPWIEVGARTTSDSDPLGHILSLTRIYGEDDTTSLRDATTPLSINSYTSQGTARDYSISMGAPTLLSGRDRVVVTEADGTEWSPTLPMVREEGDDVYADSLYHWTLGRRGGANRWTGNQQGAVLYFPCQGDTRVSFHITEDSAYRSSVAETVVRPSDGYGTLYGDVYSDADSFYAWALDDVPLCSADRPTNLIQMRVSVTGTIATYYDNQQVTPFPYPVLALPQSPVALTDASVVDQSVPVTYYGAHNVTRDYLLTKDWATYVDGALHYREDILGVLDDSIGSQGWDGTSYPESGGRVKGMMRSDPLHSYTVLVPLRKYGDTYSTYLASSGISDGSLFRLDGVHDSSYVGGANTGVYHSRLRLSRGTTDAAWTDKYMAVSSQGGVHLVYADNIRVAGPTGYTTTNLGSLVNMPISSATVDLDVFSIMGYNASDPFDPSISYIPAWALSSCNGSYAYGGFCLCQGASHGSQCARSLPSVGSYTGVTSLRLTVLSGDGEVVYTGPITPWDMDTDVSGSTTTYSDVMHANVHLPYTVPGSITVGPYLSGGELGMYMSTGAREVSTINTSCPATEVFASPLAADVTMYPLDKNSALSSGQNTDITGVVDIGDTNTQEPSDTALISLRSAASCSLALHMTPTISVPDTSTTEYSRLYKAVTVSIPAASTTVADTLPVHILSGHRVRADNRFTEPMALTVSKDEDLQFLISALSPSVLPTSAFGSVGHTGYSGVLQYPSTPEGAHTVGTFTHTISLPSSADADAEYGLYLDGLRCMGTETGNGLTIEDSDGYTVLSLSCGAATSTSYADPSGGQVTGSVDTSLQPHLKDLGSVVGGSPLLLTGQTTVTIESGSVDYNHPFGVSVRWASAPSIQECTVETYTAATSVVVETAVRVANAACMWYTTDADTGVVSVETSTPTLVSGGYSCQYYDAFDTLEGVTLGLATDSGTLLSTCSYLMAPSDTDLESDTLTVVWDTTEMGVVGVEGTLYATLYDAYGGIVSLDGTGTYTIDYTDAGVAQTVTMSMCEDSSGCLGMLNGSLTLSASGAYSFELKRDAASRSNWTSATVSYTPDILAMATPTLSVSVVTDLEASITNIMYEVDVVDLEGTPIDSLTTVKVIVVESGLEIDLGWVTDTYTVADTKAPAIGAGLTSLTVYPQVHGVAYFDEAVTLSYSSGGLWEGIGYTEVVTDKSTYSEGETTLITATMRTSQGLAVECDSVVAAFWDLVASDMVAEVSLVQVGTDLWSGMHILPAGTYEMYIQYVLSGDATQYSTSAMSDLVNVSTTTMANRAVATYSTAPIAGESLTVTASLYNALDVLIPIASSDNRLGSTVMRFTFTRDTSSPCYNWGDLSGDVIVEDVSLSTLYTDSATVTVTFPSADEYTLTIGFYDASDNLEGTVSVVTPPVTVSLPDITALDPQPSLYLGMGSPSILVTADLAPMPTISVLMYDLPLNMEGFKAHIRHLESGSDGPEVELYTSSARYAMDLPKTLLGVHGQGTYAIYVTHVSGLLLAEELFEYTANCSTSALSVAGMVIMTHSPSDAADGAVVSTDVYLHDAVGYVCTGVSDVQLSITNDASEESVYDLYEVASNPGHYAYYYTMPVGAATFKVMVGGTVVRTEVKAA</sequence>
<evidence type="ECO:0000313" key="1">
    <source>
        <dbReference type="EMBL" id="GIQ83707.1"/>
    </source>
</evidence>
<dbReference type="Proteomes" id="UP000265618">
    <property type="component" value="Unassembled WGS sequence"/>
</dbReference>
<comment type="caution">
    <text evidence="1">The sequence shown here is derived from an EMBL/GenBank/DDBJ whole genome shotgun (WGS) entry which is preliminary data.</text>
</comment>
<protein>
    <submittedName>
        <fullName evidence="1">Uncharacterized protein</fullName>
    </submittedName>
</protein>
<proteinExistence type="predicted"/>
<gene>
    <name evidence="1" type="ORF">KIPB_005064</name>
</gene>
<accession>A0A9K3CWG9</accession>
<evidence type="ECO:0000313" key="2">
    <source>
        <dbReference type="Proteomes" id="UP000265618"/>
    </source>
</evidence>
<keyword evidence="2" id="KW-1185">Reference proteome</keyword>
<dbReference type="EMBL" id="BDIP01001148">
    <property type="protein sequence ID" value="GIQ83707.1"/>
    <property type="molecule type" value="Genomic_DNA"/>
</dbReference>
<organism evidence="1 2">
    <name type="scientific">Kipferlia bialata</name>
    <dbReference type="NCBI Taxonomy" id="797122"/>
    <lineage>
        <taxon>Eukaryota</taxon>
        <taxon>Metamonada</taxon>
        <taxon>Carpediemonas-like organisms</taxon>
        <taxon>Kipferlia</taxon>
    </lineage>
</organism>